<sequence>MPVTKKLISMDESLARELSTISKILGVSQREIVEKALDFYFDYLDVAVAEKISQEIEEGKMKVYEAEEVFKELGIDV</sequence>
<organism evidence="2 3">
    <name type="scientific">Balnearium lithotrophicum</name>
    <dbReference type="NCBI Taxonomy" id="223788"/>
    <lineage>
        <taxon>Bacteria</taxon>
        <taxon>Pseudomonadati</taxon>
        <taxon>Aquificota</taxon>
        <taxon>Aquificia</taxon>
        <taxon>Desulfurobacteriales</taxon>
        <taxon>Desulfurobacteriaceae</taxon>
        <taxon>Balnearium</taxon>
    </lineage>
</organism>
<dbReference type="AlphaFoldDB" id="A0A521ACF9"/>
<evidence type="ECO:0000259" key="1">
    <source>
        <dbReference type="Pfam" id="PF12651"/>
    </source>
</evidence>
<dbReference type="Pfam" id="PF12651">
    <property type="entry name" value="RHH_3"/>
    <property type="match status" value="1"/>
</dbReference>
<dbReference type="InterPro" id="IPR038733">
    <property type="entry name" value="Predicted_DNA_bind_prot_RHH"/>
</dbReference>
<dbReference type="OrthoDB" id="15486at2"/>
<dbReference type="EMBL" id="FXTM01000001">
    <property type="protein sequence ID" value="SMO32472.1"/>
    <property type="molecule type" value="Genomic_DNA"/>
</dbReference>
<dbReference type="RefSeq" id="WP_142933373.1">
    <property type="nucleotide sequence ID" value="NZ_FXTM01000001.1"/>
</dbReference>
<evidence type="ECO:0000313" key="3">
    <source>
        <dbReference type="Proteomes" id="UP000317315"/>
    </source>
</evidence>
<gene>
    <name evidence="2" type="ORF">SAMN06269117_10158</name>
</gene>
<proteinExistence type="predicted"/>
<evidence type="ECO:0000313" key="2">
    <source>
        <dbReference type="EMBL" id="SMO32472.1"/>
    </source>
</evidence>
<keyword evidence="3" id="KW-1185">Reference proteome</keyword>
<reference evidence="2 3" key="1">
    <citation type="submission" date="2017-05" db="EMBL/GenBank/DDBJ databases">
        <authorList>
            <person name="Varghese N."/>
            <person name="Submissions S."/>
        </authorList>
    </citation>
    <scope>NUCLEOTIDE SEQUENCE [LARGE SCALE GENOMIC DNA]</scope>
    <source>
        <strain evidence="2 3">DSM 16304</strain>
    </source>
</reference>
<dbReference type="Proteomes" id="UP000317315">
    <property type="component" value="Unassembled WGS sequence"/>
</dbReference>
<feature type="domain" description="Predicted DNA-binding protein ribbon-helix-helix" evidence="1">
    <location>
        <begin position="7"/>
        <end position="41"/>
    </location>
</feature>
<name>A0A521ACF9_9BACT</name>
<protein>
    <submittedName>
        <fullName evidence="2">Ribbon-helix-helix domain-containing protein</fullName>
    </submittedName>
</protein>
<accession>A0A521ACF9</accession>